<organism evidence="5">
    <name type="scientific">Vibrio parahaemolyticus</name>
    <dbReference type="NCBI Taxonomy" id="670"/>
    <lineage>
        <taxon>Bacteria</taxon>
        <taxon>Pseudomonadati</taxon>
        <taxon>Pseudomonadota</taxon>
        <taxon>Gammaproteobacteria</taxon>
        <taxon>Vibrionales</taxon>
        <taxon>Vibrionaceae</taxon>
        <taxon>Vibrio</taxon>
    </lineage>
</organism>
<dbReference type="Pfam" id="PF14559">
    <property type="entry name" value="TPR_19"/>
    <property type="match status" value="1"/>
</dbReference>
<dbReference type="PANTHER" id="PTHR44943">
    <property type="entry name" value="CELLULOSE SYNTHASE OPERON PROTEIN C"/>
    <property type="match status" value="1"/>
</dbReference>
<dbReference type="Gene3D" id="1.25.10.10">
    <property type="entry name" value="Leucine-rich Repeat Variant"/>
    <property type="match status" value="1"/>
</dbReference>
<dbReference type="InterPro" id="IPR011989">
    <property type="entry name" value="ARM-like"/>
</dbReference>
<dbReference type="SUPFAM" id="SSF48452">
    <property type="entry name" value="TPR-like"/>
    <property type="match status" value="1"/>
</dbReference>
<dbReference type="Gene3D" id="1.25.40.10">
    <property type="entry name" value="Tetratricopeptide repeat domain"/>
    <property type="match status" value="1"/>
</dbReference>
<keyword evidence="2 3" id="KW-0802">TPR repeat</keyword>
<dbReference type="PROSITE" id="PS50005">
    <property type="entry name" value="TPR"/>
    <property type="match status" value="1"/>
</dbReference>
<evidence type="ECO:0008006" key="6">
    <source>
        <dbReference type="Google" id="ProtNLM"/>
    </source>
</evidence>
<dbReference type="AlphaFoldDB" id="A0A249VZD0"/>
<dbReference type="PANTHER" id="PTHR44943:SF8">
    <property type="entry name" value="TPR REPEAT-CONTAINING PROTEIN MJ0263"/>
    <property type="match status" value="1"/>
</dbReference>
<dbReference type="EMBL" id="CP023247">
    <property type="protein sequence ID" value="ASZ49667.1"/>
    <property type="molecule type" value="Genomic_DNA"/>
</dbReference>
<evidence type="ECO:0000256" key="1">
    <source>
        <dbReference type="ARBA" id="ARBA00022737"/>
    </source>
</evidence>
<dbReference type="InterPro" id="IPR011990">
    <property type="entry name" value="TPR-like_helical_dom_sf"/>
</dbReference>
<dbReference type="InterPro" id="IPR016024">
    <property type="entry name" value="ARM-type_fold"/>
</dbReference>
<dbReference type="SUPFAM" id="SSF48371">
    <property type="entry name" value="ARM repeat"/>
    <property type="match status" value="1"/>
</dbReference>
<evidence type="ECO:0000256" key="3">
    <source>
        <dbReference type="PROSITE-ProRule" id="PRU00339"/>
    </source>
</evidence>
<sequence>MSLSTEAPLLKTPCLASHKRRPNKVKMLSKSLLAVTLGAVINHSVMAQTPTEQTQAQPTAAEQVQQPTPQQVISKLAYQAQDQKLPTEQRVQALRELGNYPNQNALVAVARGLQDKDAAIREAAIVGAQPYAIENRWRMVEPLLKDESSSVRIAAALNLVRDYSVLTEAQRPAIEKPVDELIASLKSGTANNTQLLLADVYRWHENWKQADDIYQALLSKMPENPDVWLNLADNYRAQQREQEAIDTLDKAIERLPDNAALHYSKSLTLVRLNNKEQAANEIEKAANMAKNNSYFWYLNGVLQEEFSVDKAVKSFEQAYLISGAPEQLYAVCDIYIRYDNPKTDECLAELEKVAPSYVIDQLKQKRVLTSAKPKS</sequence>
<evidence type="ECO:0000256" key="2">
    <source>
        <dbReference type="ARBA" id="ARBA00022803"/>
    </source>
</evidence>
<gene>
    <name evidence="5" type="ORF">YA91_03375</name>
</gene>
<feature type="region of interest" description="Disordered" evidence="4">
    <location>
        <begin position="49"/>
        <end position="68"/>
    </location>
</feature>
<keyword evidence="1" id="KW-0677">Repeat</keyword>
<dbReference type="SMART" id="SM00028">
    <property type="entry name" value="TPR"/>
    <property type="match status" value="3"/>
</dbReference>
<reference evidence="5" key="1">
    <citation type="submission" date="2017-09" db="EMBL/GenBank/DDBJ databases">
        <authorList>
            <person name="Ehlers B."/>
            <person name="Leendertz F.H."/>
        </authorList>
    </citation>
    <scope>NUCLEOTIDE SEQUENCE</scope>
    <source>
        <strain evidence="5">MAVP-26</strain>
    </source>
</reference>
<protein>
    <recommendedName>
        <fullName evidence="6">Tetratricopeptide repeat protein</fullName>
    </recommendedName>
</protein>
<dbReference type="RefSeq" id="WP_005498595.1">
    <property type="nucleotide sequence ID" value="NZ_CP023247.2"/>
</dbReference>
<accession>A0A249VZD0</accession>
<dbReference type="InterPro" id="IPR051685">
    <property type="entry name" value="Ycf3/AcsC/BcsC/TPR_MFPF"/>
</dbReference>
<dbReference type="InterPro" id="IPR019734">
    <property type="entry name" value="TPR_rpt"/>
</dbReference>
<evidence type="ECO:0000256" key="4">
    <source>
        <dbReference type="SAM" id="MobiDB-lite"/>
    </source>
</evidence>
<name>A0A249VZD0_VIBPH</name>
<evidence type="ECO:0000313" key="5">
    <source>
        <dbReference type="EMBL" id="ASZ49667.1"/>
    </source>
</evidence>
<proteinExistence type="predicted"/>
<feature type="repeat" description="TPR" evidence="3">
    <location>
        <begin position="225"/>
        <end position="258"/>
    </location>
</feature>